<dbReference type="Proteomes" id="UP000253551">
    <property type="component" value="Unassembled WGS sequence"/>
</dbReference>
<feature type="coiled-coil region" evidence="1">
    <location>
        <begin position="16"/>
        <end position="43"/>
    </location>
</feature>
<feature type="domain" description="BAR" evidence="2">
    <location>
        <begin position="8"/>
        <end position="252"/>
    </location>
</feature>
<keyword evidence="4" id="KW-1185">Reference proteome</keyword>
<dbReference type="SUPFAM" id="SSF103657">
    <property type="entry name" value="BAR/IMD domain-like"/>
    <property type="match status" value="1"/>
</dbReference>
<dbReference type="STRING" id="4846.A0A367IIP3"/>
<organism evidence="3 4">
    <name type="scientific">Rhizopus stolonifer</name>
    <name type="common">Rhizopus nigricans</name>
    <dbReference type="NCBI Taxonomy" id="4846"/>
    <lineage>
        <taxon>Eukaryota</taxon>
        <taxon>Fungi</taxon>
        <taxon>Fungi incertae sedis</taxon>
        <taxon>Mucoromycota</taxon>
        <taxon>Mucoromycotina</taxon>
        <taxon>Mucoromycetes</taxon>
        <taxon>Mucorales</taxon>
        <taxon>Mucorineae</taxon>
        <taxon>Rhizopodaceae</taxon>
        <taxon>Rhizopus</taxon>
    </lineage>
</organism>
<accession>A0A367IIP3</accession>
<dbReference type="InterPro" id="IPR018859">
    <property type="entry name" value="BAR_dom-cont"/>
</dbReference>
<dbReference type="SMART" id="SM00721">
    <property type="entry name" value="BAR"/>
    <property type="match status" value="1"/>
</dbReference>
<dbReference type="InterPro" id="IPR027267">
    <property type="entry name" value="AH/BAR_dom_sf"/>
</dbReference>
<dbReference type="Gene3D" id="1.20.1270.60">
    <property type="entry name" value="Arfaptin homology (AH) domain/BAR domain"/>
    <property type="match status" value="1"/>
</dbReference>
<evidence type="ECO:0000313" key="3">
    <source>
        <dbReference type="EMBL" id="RCH77537.1"/>
    </source>
</evidence>
<dbReference type="AlphaFoldDB" id="A0A367IIP3"/>
<comment type="caution">
    <text evidence="3">The sequence shown here is derived from an EMBL/GenBank/DDBJ whole genome shotgun (WGS) entry which is preliminary data.</text>
</comment>
<keyword evidence="1" id="KW-0175">Coiled coil</keyword>
<dbReference type="EMBL" id="PJQM01007985">
    <property type="protein sequence ID" value="RCH77537.1"/>
    <property type="molecule type" value="Genomic_DNA"/>
</dbReference>
<evidence type="ECO:0000259" key="2">
    <source>
        <dbReference type="PROSITE" id="PS51021"/>
    </source>
</evidence>
<dbReference type="OrthoDB" id="5549748at2759"/>
<protein>
    <recommendedName>
        <fullName evidence="2">BAR domain-containing protein</fullName>
    </recommendedName>
</protein>
<dbReference type="Pfam" id="PF10455">
    <property type="entry name" value="BAR_2"/>
    <property type="match status" value="2"/>
</dbReference>
<sequence>QVRQYAQEKFGTAEDITELPQEYKDLEKRVDQLEHLYHQLVKVTKVYATPNYDYPLGFTNTVTNQIALLAHEHNSSAQTPEHPKTLSHAMGRVASQSASELGKDEALRAALSRFASAANKVGNAKLTMDHEVVARFHTPLQTCLKTSIEGANKARRVVHQKRLALDAAKTEYRETPANKLDMARSEVEQAEDQFVGAVEEATHLMKTVLEDPEPYRDLAEYVQVQLAYFREAHEILNKLLPELQEIQKTQETVYRALMDDE</sequence>
<feature type="non-terminal residue" evidence="3">
    <location>
        <position position="1"/>
    </location>
</feature>
<dbReference type="GO" id="GO:0005737">
    <property type="term" value="C:cytoplasm"/>
    <property type="evidence" value="ECO:0007669"/>
    <property type="project" value="InterPro"/>
</dbReference>
<proteinExistence type="predicted"/>
<dbReference type="InterPro" id="IPR004148">
    <property type="entry name" value="BAR_dom"/>
</dbReference>
<reference evidence="3 4" key="1">
    <citation type="journal article" date="2018" name="G3 (Bethesda)">
        <title>Phylogenetic and Phylogenomic Definition of Rhizopus Species.</title>
        <authorList>
            <person name="Gryganskyi A.P."/>
            <person name="Golan J."/>
            <person name="Dolatabadi S."/>
            <person name="Mondo S."/>
            <person name="Robb S."/>
            <person name="Idnurm A."/>
            <person name="Muszewska A."/>
            <person name="Steczkiewicz K."/>
            <person name="Masonjones S."/>
            <person name="Liao H.L."/>
            <person name="Gajdeczka M.T."/>
            <person name="Anike F."/>
            <person name="Vuek A."/>
            <person name="Anishchenko I.M."/>
            <person name="Voigt K."/>
            <person name="de Hoog G.S."/>
            <person name="Smith M.E."/>
            <person name="Heitman J."/>
            <person name="Vilgalys R."/>
            <person name="Stajich J.E."/>
        </authorList>
    </citation>
    <scope>NUCLEOTIDE SEQUENCE [LARGE SCALE GENOMIC DNA]</scope>
    <source>
        <strain evidence="3 4">LSU 92-RS-03</strain>
    </source>
</reference>
<name>A0A367IIP3_RHIST</name>
<evidence type="ECO:0000256" key="1">
    <source>
        <dbReference type="SAM" id="Coils"/>
    </source>
</evidence>
<dbReference type="PROSITE" id="PS51021">
    <property type="entry name" value="BAR"/>
    <property type="match status" value="1"/>
</dbReference>
<evidence type="ECO:0000313" key="4">
    <source>
        <dbReference type="Proteomes" id="UP000253551"/>
    </source>
</evidence>
<gene>
    <name evidence="3" type="ORF">CU098_003982</name>
</gene>